<keyword evidence="3" id="KW-1185">Reference proteome</keyword>
<dbReference type="Pfam" id="PF24393">
    <property type="entry name" value="Pepco"/>
    <property type="match status" value="1"/>
</dbReference>
<evidence type="ECO:0000313" key="2">
    <source>
        <dbReference type="EMBL" id="MDQ0323459.1"/>
    </source>
</evidence>
<evidence type="ECO:0000259" key="1">
    <source>
        <dbReference type="Pfam" id="PF24393"/>
    </source>
</evidence>
<feature type="domain" description="Pepco" evidence="1">
    <location>
        <begin position="11"/>
        <end position="112"/>
    </location>
</feature>
<proteinExistence type="predicted"/>
<name>A0ABU0BYY3_9HYPH</name>
<accession>A0ABU0BYY3</accession>
<organism evidence="2 3">
    <name type="scientific">Pararhizobium capsulatum DSM 1112</name>
    <dbReference type="NCBI Taxonomy" id="1121113"/>
    <lineage>
        <taxon>Bacteria</taxon>
        <taxon>Pseudomonadati</taxon>
        <taxon>Pseudomonadota</taxon>
        <taxon>Alphaproteobacteria</taxon>
        <taxon>Hyphomicrobiales</taxon>
        <taxon>Rhizobiaceae</taxon>
        <taxon>Rhizobium/Agrobacterium group</taxon>
        <taxon>Pararhizobium</taxon>
    </lineage>
</organism>
<dbReference type="Proteomes" id="UP001230207">
    <property type="component" value="Unassembled WGS sequence"/>
</dbReference>
<comment type="caution">
    <text evidence="2">The sequence shown here is derived from an EMBL/GenBank/DDBJ whole genome shotgun (WGS) entry which is preliminary data.</text>
</comment>
<sequence length="119" mass="12920">MSLNRRISVLTEVDMESADGVRSGEDVGGGFGAIRDRGFFKIVHLSADDLRDQVTNLLEVVQHVFDQSFTNASLSLDQLELSVEISSEGQINILGSGGKVAGRGGIKLIFKKDKQKEII</sequence>
<dbReference type="RefSeq" id="WP_307236007.1">
    <property type="nucleotide sequence ID" value="NZ_JAUSVF010000003.1"/>
</dbReference>
<reference evidence="2 3" key="1">
    <citation type="submission" date="2023-07" db="EMBL/GenBank/DDBJ databases">
        <title>Genomic Encyclopedia of Type Strains, Phase IV (KMG-IV): sequencing the most valuable type-strain genomes for metagenomic binning, comparative biology and taxonomic classification.</title>
        <authorList>
            <person name="Goeker M."/>
        </authorList>
    </citation>
    <scope>NUCLEOTIDE SEQUENCE [LARGE SCALE GENOMIC DNA]</scope>
    <source>
        <strain evidence="2 3">DSM 1112</strain>
    </source>
</reference>
<evidence type="ECO:0000313" key="3">
    <source>
        <dbReference type="Proteomes" id="UP001230207"/>
    </source>
</evidence>
<dbReference type="InterPro" id="IPR056947">
    <property type="entry name" value="Pepco_dom"/>
</dbReference>
<dbReference type="EMBL" id="JAUSVF010000003">
    <property type="protein sequence ID" value="MDQ0323459.1"/>
    <property type="molecule type" value="Genomic_DNA"/>
</dbReference>
<gene>
    <name evidence="2" type="ORF">QO002_005665</name>
</gene>
<protein>
    <recommendedName>
        <fullName evidence="1">Pepco domain-containing protein</fullName>
    </recommendedName>
</protein>